<dbReference type="EMBL" id="LR796596">
    <property type="protein sequence ID" value="CAB4153673.1"/>
    <property type="molecule type" value="Genomic_DNA"/>
</dbReference>
<reference evidence="2" key="1">
    <citation type="submission" date="2020-04" db="EMBL/GenBank/DDBJ databases">
        <authorList>
            <person name="Chiriac C."/>
            <person name="Salcher M."/>
            <person name="Ghai R."/>
            <person name="Kavagutti S V."/>
        </authorList>
    </citation>
    <scope>NUCLEOTIDE SEQUENCE</scope>
</reference>
<sequence length="1277" mass="135824">MATSLTLNIRDIPYTWVTGTNYSFNIDKGLVQEIGGQRFLSDTQTNILSIVTPSNTPYIESVVPANNSTDIALPLIQLNFDRFVFENTGSFYLYKETTGADELILTLPIEDSKVTTQANVVSIDLTQENTIFEGGEKYYITSDASVVDDIYHLENAAIGPTEAVFTYKVSPFITTVSPTLGAINIEPPNIALTFNREVTERSGNFYLYKNTTGTDTLVATLPVGDSRVTGTGTNVNINLSADYALFEAAQTYYITADDDSYRDAFNLPFKEIADDTVIKFTYIDVPEIVSVSPSYGTSDVVNSVIRLTYNRSVFKNTGNFYLYREAGSTDELVLTVPVENNRVSIAGAVCSIDLSNDDDIFVGGDTYYLTYDAEVLRDEFFLKVAALTTDTTVKFIYLVKPSVTGVSPAYASTGTYTSRLIVSFNRQLSRGDGNFYIYDMANTSTALATIAATNTSIVSVTGTDITITYTIPEGDCYLAWDYGVAKDLDSIRVAAVTDNSVLRFTQRTVTDMETRIYADNNENLLFSTSTPTILDPSTASFVISLSSPEGEFADDSFGTNKSTNWVFTGTSAQVYNKLATVRFFPTKDFTGETTYTYTQSKAGFPQVNRTKTLSRTVGGIIPTQTYTFTSTNATSWTPEYRHVKYGAFDVLVVGGGSGGKWGATFGTEGGGGGGGGFIEKLNIPLPLKSHTVKVGPGGVGAITTSSLASNGGTSTFDTFVSFGGGGVWVGGYRSDVGDSSGLPTYYDSSQDGPYPQPSLASGAGAGGKPYLKDIILNPGSTPIIYSQATFSGPGLRSRITGSYYASGGGSGGYISPIDSYASEGGGGTGGYHNNTTVYFSQAGTPNSGGGGGGGGSAITSYTGYNPLVRRGANGGSGVIVVKAHPIVTQGTSTTQLIMQDTFTYYNEDSSLNTGSIFVSAKVIGELSYNAPTGNVVLSDSSRTLGINSLIASPSTYESNSTISWKPSDFGFSIGTSTINLSYSGDAKNASSTISKPLTLTKAVISNIALSFNPKIATYSNRMLVGEPLTINATKSSYSLPNNISFVNALETSYGSAAFTGNTATVTITTTASGTLSAGISYPGDDYRLPYRSSNSSVNVYKLTREFYLSSEPTYILNAQSTVTNISFPGGVINSTSYSPLPSNYSYTGTLPTAGGSVNIRTTLLNINGQTLRTSVGSGTYWLCPVGDLTAVLKSISVASSVFASSTLSQSEVLTYVNSISGLQYYLNGVLTTKPTITTVYADVALEYTGDVANNSSYIKWIEGGVFVRTSLRKYFGA</sequence>
<dbReference type="InterPro" id="IPR049304">
    <property type="entry name" value="Gly_rich_dom"/>
</dbReference>
<evidence type="ECO:0000259" key="1">
    <source>
        <dbReference type="Pfam" id="PF21722"/>
    </source>
</evidence>
<accession>A0A6J5N969</accession>
<evidence type="ECO:0000313" key="2">
    <source>
        <dbReference type="EMBL" id="CAB4153673.1"/>
    </source>
</evidence>
<dbReference type="Pfam" id="PF21722">
    <property type="entry name" value="Gly_rich_2"/>
    <property type="match status" value="1"/>
</dbReference>
<organism evidence="2">
    <name type="scientific">uncultured Caudovirales phage</name>
    <dbReference type="NCBI Taxonomy" id="2100421"/>
    <lineage>
        <taxon>Viruses</taxon>
        <taxon>Duplodnaviria</taxon>
        <taxon>Heunggongvirae</taxon>
        <taxon>Uroviricota</taxon>
        <taxon>Caudoviricetes</taxon>
        <taxon>Peduoviridae</taxon>
        <taxon>Maltschvirus</taxon>
        <taxon>Maltschvirus maltsch</taxon>
    </lineage>
</organism>
<gene>
    <name evidence="2" type="ORF">UFOVP635_18</name>
</gene>
<protein>
    <recommendedName>
        <fullName evidence="1">Glycine-rich domain-containing protein</fullName>
    </recommendedName>
</protein>
<name>A0A6J5N969_9CAUD</name>
<feature type="domain" description="Glycine-rich" evidence="1">
    <location>
        <begin position="634"/>
        <end position="883"/>
    </location>
</feature>
<proteinExistence type="predicted"/>